<gene>
    <name evidence="1" type="ORF">EHT87_17790</name>
</gene>
<organism evidence="1 2">
    <name type="scientific">Larkinella knui</name>
    <dbReference type="NCBI Taxonomy" id="2025310"/>
    <lineage>
        <taxon>Bacteria</taxon>
        <taxon>Pseudomonadati</taxon>
        <taxon>Bacteroidota</taxon>
        <taxon>Cytophagia</taxon>
        <taxon>Cytophagales</taxon>
        <taxon>Spirosomataceae</taxon>
        <taxon>Larkinella</taxon>
    </lineage>
</organism>
<name>A0A3P1CL79_9BACT</name>
<dbReference type="Pfam" id="PF20126">
    <property type="entry name" value="TumE"/>
    <property type="match status" value="1"/>
</dbReference>
<comment type="caution">
    <text evidence="1">The sequence shown here is derived from an EMBL/GenBank/DDBJ whole genome shotgun (WGS) entry which is preliminary data.</text>
</comment>
<accession>A0A3P1CL79</accession>
<dbReference type="OrthoDB" id="959390at2"/>
<dbReference type="Proteomes" id="UP000274271">
    <property type="component" value="Unassembled WGS sequence"/>
</dbReference>
<reference evidence="1 2" key="1">
    <citation type="submission" date="2018-11" db="EMBL/GenBank/DDBJ databases">
        <authorList>
            <person name="Zhou Z."/>
            <person name="Wang G."/>
        </authorList>
    </citation>
    <scope>NUCLEOTIDE SEQUENCE [LARGE SCALE GENOMIC DNA]</scope>
    <source>
        <strain evidence="1 2">KCTC42998</strain>
    </source>
</reference>
<dbReference type="RefSeq" id="WP_124907989.1">
    <property type="nucleotide sequence ID" value="NZ_RQJP01000003.1"/>
</dbReference>
<evidence type="ECO:0000313" key="2">
    <source>
        <dbReference type="Proteomes" id="UP000274271"/>
    </source>
</evidence>
<sequence>MQFPDLSSFHSIIKNQEVVQVKLRPDLVHFKLKITFLDGTLLHVRENHLPVSNWHEYSYQWQDDANQLIHRWDNSHERHLLSVPPHHQHVGSEENIQPSEPMTLEKVLEYIARQLSPQ</sequence>
<dbReference type="AlphaFoldDB" id="A0A3P1CL79"/>
<dbReference type="EMBL" id="RQJP01000003">
    <property type="protein sequence ID" value="RRB14093.1"/>
    <property type="molecule type" value="Genomic_DNA"/>
</dbReference>
<proteinExistence type="predicted"/>
<evidence type="ECO:0000313" key="1">
    <source>
        <dbReference type="EMBL" id="RRB14093.1"/>
    </source>
</evidence>
<dbReference type="InterPro" id="IPR045397">
    <property type="entry name" value="TumE-like"/>
</dbReference>
<protein>
    <submittedName>
        <fullName evidence="1">Uncharacterized protein</fullName>
    </submittedName>
</protein>
<keyword evidence="2" id="KW-1185">Reference proteome</keyword>